<keyword evidence="6" id="KW-0375">Hydrogen ion transport</keyword>
<dbReference type="GO" id="GO:0015078">
    <property type="term" value="F:proton transmembrane transporter activity"/>
    <property type="evidence" value="ECO:0007669"/>
    <property type="project" value="InterPro"/>
</dbReference>
<name>A0A9D1E5Y7_9FIRM</name>
<reference evidence="13" key="2">
    <citation type="journal article" date="2021" name="PeerJ">
        <title>Extensive microbial diversity within the chicken gut microbiome revealed by metagenomics and culture.</title>
        <authorList>
            <person name="Gilroy R."/>
            <person name="Ravi A."/>
            <person name="Getino M."/>
            <person name="Pursley I."/>
            <person name="Horton D.L."/>
            <person name="Alikhan N.F."/>
            <person name="Baker D."/>
            <person name="Gharbi K."/>
            <person name="Hall N."/>
            <person name="Watson M."/>
            <person name="Adriaenssens E.M."/>
            <person name="Foster-Nyarko E."/>
            <person name="Jarju S."/>
            <person name="Secka A."/>
            <person name="Antonio M."/>
            <person name="Oren A."/>
            <person name="Chaudhuri R.R."/>
            <person name="La Ragione R."/>
            <person name="Hildebrand F."/>
            <person name="Pallen M.J."/>
        </authorList>
    </citation>
    <scope>NUCLEOTIDE SEQUENCE</scope>
    <source>
        <strain evidence="13">ChiW16-3235</strain>
    </source>
</reference>
<evidence type="ECO:0000313" key="14">
    <source>
        <dbReference type="Proteomes" id="UP000823913"/>
    </source>
</evidence>
<keyword evidence="5 12" id="KW-0812">Transmembrane</keyword>
<dbReference type="EMBL" id="DVHK01000035">
    <property type="protein sequence ID" value="HIR66689.1"/>
    <property type="molecule type" value="Genomic_DNA"/>
</dbReference>
<evidence type="ECO:0000313" key="13">
    <source>
        <dbReference type="EMBL" id="HIR66689.1"/>
    </source>
</evidence>
<keyword evidence="3" id="KW-0813">Transport</keyword>
<comment type="caution">
    <text evidence="13">The sequence shown here is derived from an EMBL/GenBank/DDBJ whole genome shotgun (WGS) entry which is preliminary data.</text>
</comment>
<keyword evidence="10" id="KW-0066">ATP synthesis</keyword>
<keyword evidence="7 12" id="KW-1133">Transmembrane helix</keyword>
<dbReference type="AlphaFoldDB" id="A0A9D1E5Y7"/>
<dbReference type="Proteomes" id="UP000823913">
    <property type="component" value="Unassembled WGS sequence"/>
</dbReference>
<protein>
    <submittedName>
        <fullName evidence="13">F0F1 ATP synthase subunit A</fullName>
    </submittedName>
</protein>
<evidence type="ECO:0000256" key="8">
    <source>
        <dbReference type="ARBA" id="ARBA00023065"/>
    </source>
</evidence>
<keyword evidence="9 12" id="KW-0472">Membrane</keyword>
<feature type="transmembrane region" description="Helical" evidence="12">
    <location>
        <begin position="65"/>
        <end position="87"/>
    </location>
</feature>
<dbReference type="InterPro" id="IPR045082">
    <property type="entry name" value="ATP_syn_F0_a_bact/chloroplast"/>
</dbReference>
<organism evidence="13 14">
    <name type="scientific">Candidatus Coproplasma avicola</name>
    <dbReference type="NCBI Taxonomy" id="2840744"/>
    <lineage>
        <taxon>Bacteria</taxon>
        <taxon>Bacillati</taxon>
        <taxon>Bacillota</taxon>
        <taxon>Clostridia</taxon>
        <taxon>Eubacteriales</taxon>
        <taxon>Candidatus Coproplasma</taxon>
    </lineage>
</organism>
<evidence type="ECO:0000256" key="1">
    <source>
        <dbReference type="ARBA" id="ARBA00004141"/>
    </source>
</evidence>
<evidence type="ECO:0000256" key="6">
    <source>
        <dbReference type="ARBA" id="ARBA00022781"/>
    </source>
</evidence>
<evidence type="ECO:0000256" key="9">
    <source>
        <dbReference type="ARBA" id="ARBA00023136"/>
    </source>
</evidence>
<dbReference type="PANTHER" id="PTHR42823:SF3">
    <property type="entry name" value="ATP SYNTHASE SUBUNIT A, CHLOROPLASTIC"/>
    <property type="match status" value="1"/>
</dbReference>
<evidence type="ECO:0000256" key="10">
    <source>
        <dbReference type="ARBA" id="ARBA00023310"/>
    </source>
</evidence>
<evidence type="ECO:0000256" key="2">
    <source>
        <dbReference type="ARBA" id="ARBA00006810"/>
    </source>
</evidence>
<feature type="transmembrane region" description="Helical" evidence="12">
    <location>
        <begin position="233"/>
        <end position="261"/>
    </location>
</feature>
<evidence type="ECO:0000256" key="11">
    <source>
        <dbReference type="SAM" id="MobiDB-lite"/>
    </source>
</evidence>
<evidence type="ECO:0000256" key="4">
    <source>
        <dbReference type="ARBA" id="ARBA00022547"/>
    </source>
</evidence>
<sequence>MKTVKKSANKKIIIVAVLVAVLAALLVGAILIGAPQKGDLSEELTDAVMHEEKRLNLFGMSVNPAVFSGFIVTIILLVFAACVRIFAIPRFKEVPGKFQLVIEQLVGFFNNMAKTNSPEHNGFLGCYIFAAGCYIFVGTLFELFGVQMVSISGQSVSMPAPLSDINAAIAMGFLSYFIILGGGIATNGVRGLGRALKEFSLPISMSFRLFGALLSGLLVTELVYYAIFLSVGVPVIVGVLFTLLHAIIQTYVLTMLTATYFGEVSEPPKPKAKKQKPAKAKKAAAV</sequence>
<keyword evidence="8" id="KW-0406">Ion transport</keyword>
<reference evidence="13" key="1">
    <citation type="submission" date="2020-10" db="EMBL/GenBank/DDBJ databases">
        <authorList>
            <person name="Gilroy R."/>
        </authorList>
    </citation>
    <scope>NUCLEOTIDE SEQUENCE</scope>
    <source>
        <strain evidence="13">ChiW16-3235</strain>
    </source>
</reference>
<feature type="region of interest" description="Disordered" evidence="11">
    <location>
        <begin position="266"/>
        <end position="286"/>
    </location>
</feature>
<evidence type="ECO:0000256" key="5">
    <source>
        <dbReference type="ARBA" id="ARBA00022692"/>
    </source>
</evidence>
<dbReference type="SUPFAM" id="SSF81336">
    <property type="entry name" value="F1F0 ATP synthase subunit A"/>
    <property type="match status" value="1"/>
</dbReference>
<gene>
    <name evidence="13" type="ORF">IAB94_01430</name>
</gene>
<dbReference type="InterPro" id="IPR035908">
    <property type="entry name" value="F0_ATP_A_sf"/>
</dbReference>
<feature type="transmembrane region" description="Helical" evidence="12">
    <location>
        <begin position="122"/>
        <end position="145"/>
    </location>
</feature>
<dbReference type="PANTHER" id="PTHR42823">
    <property type="entry name" value="ATP SYNTHASE SUBUNIT A, CHLOROPLASTIC"/>
    <property type="match status" value="1"/>
</dbReference>
<dbReference type="GO" id="GO:0045259">
    <property type="term" value="C:proton-transporting ATP synthase complex"/>
    <property type="evidence" value="ECO:0007669"/>
    <property type="project" value="UniProtKB-KW"/>
</dbReference>
<dbReference type="Gene3D" id="1.20.120.220">
    <property type="entry name" value="ATP synthase, F0 complex, subunit A"/>
    <property type="match status" value="1"/>
</dbReference>
<comment type="subcellular location">
    <subcellularLocation>
        <location evidence="1">Membrane</location>
        <topology evidence="1">Multi-pass membrane protein</topology>
    </subcellularLocation>
</comment>
<dbReference type="Pfam" id="PF00119">
    <property type="entry name" value="ATP-synt_A"/>
    <property type="match status" value="1"/>
</dbReference>
<proteinExistence type="inferred from homology"/>
<feature type="transmembrane region" description="Helical" evidence="12">
    <location>
        <begin position="165"/>
        <end position="186"/>
    </location>
</feature>
<accession>A0A9D1E5Y7</accession>
<feature type="transmembrane region" description="Helical" evidence="12">
    <location>
        <begin position="12"/>
        <end position="34"/>
    </location>
</feature>
<keyword evidence="4" id="KW-0138">CF(0)</keyword>
<dbReference type="GO" id="GO:0015986">
    <property type="term" value="P:proton motive force-driven ATP synthesis"/>
    <property type="evidence" value="ECO:0007669"/>
    <property type="project" value="InterPro"/>
</dbReference>
<evidence type="ECO:0000256" key="7">
    <source>
        <dbReference type="ARBA" id="ARBA00022989"/>
    </source>
</evidence>
<feature type="compositionally biased region" description="Basic residues" evidence="11">
    <location>
        <begin position="270"/>
        <end position="286"/>
    </location>
</feature>
<evidence type="ECO:0000256" key="3">
    <source>
        <dbReference type="ARBA" id="ARBA00022448"/>
    </source>
</evidence>
<evidence type="ECO:0000256" key="12">
    <source>
        <dbReference type="SAM" id="Phobius"/>
    </source>
</evidence>
<feature type="transmembrane region" description="Helical" evidence="12">
    <location>
        <begin position="207"/>
        <end position="227"/>
    </location>
</feature>
<dbReference type="InterPro" id="IPR000568">
    <property type="entry name" value="ATP_synth_F0_asu"/>
</dbReference>
<comment type="similarity">
    <text evidence="2">Belongs to the ATPase A chain family.</text>
</comment>